<accession>A0A382I4B5</accession>
<feature type="non-terminal residue" evidence="1">
    <location>
        <position position="30"/>
    </location>
</feature>
<reference evidence="1" key="1">
    <citation type="submission" date="2018-05" db="EMBL/GenBank/DDBJ databases">
        <authorList>
            <person name="Lanie J.A."/>
            <person name="Ng W.-L."/>
            <person name="Kazmierczak K.M."/>
            <person name="Andrzejewski T.M."/>
            <person name="Davidsen T.M."/>
            <person name="Wayne K.J."/>
            <person name="Tettelin H."/>
            <person name="Glass J.I."/>
            <person name="Rusch D."/>
            <person name="Podicherti R."/>
            <person name="Tsui H.-C.T."/>
            <person name="Winkler M.E."/>
        </authorList>
    </citation>
    <scope>NUCLEOTIDE SEQUENCE</scope>
</reference>
<name>A0A382I4B5_9ZZZZ</name>
<sequence length="30" mass="3202">VQVFLYLFSDYTLRTVAIGTAILGIVSGAL</sequence>
<protein>
    <submittedName>
        <fullName evidence="1">Uncharacterized protein</fullName>
    </submittedName>
</protein>
<evidence type="ECO:0000313" key="1">
    <source>
        <dbReference type="EMBL" id="SVB93683.1"/>
    </source>
</evidence>
<organism evidence="1">
    <name type="scientific">marine metagenome</name>
    <dbReference type="NCBI Taxonomy" id="408172"/>
    <lineage>
        <taxon>unclassified sequences</taxon>
        <taxon>metagenomes</taxon>
        <taxon>ecological metagenomes</taxon>
    </lineage>
</organism>
<proteinExistence type="predicted"/>
<feature type="non-terminal residue" evidence="1">
    <location>
        <position position="1"/>
    </location>
</feature>
<dbReference type="EMBL" id="UINC01064734">
    <property type="protein sequence ID" value="SVB93683.1"/>
    <property type="molecule type" value="Genomic_DNA"/>
</dbReference>
<gene>
    <name evidence="1" type="ORF">METZ01_LOCUS246537</name>
</gene>
<dbReference type="AlphaFoldDB" id="A0A382I4B5"/>